<evidence type="ECO:0000259" key="3">
    <source>
        <dbReference type="PROSITE" id="PS50112"/>
    </source>
</evidence>
<dbReference type="InterPro" id="IPR000160">
    <property type="entry name" value="GGDEF_dom"/>
</dbReference>
<dbReference type="PANTHER" id="PTHR46663:SF2">
    <property type="entry name" value="GGDEF DOMAIN-CONTAINING PROTEIN"/>
    <property type="match status" value="1"/>
</dbReference>
<dbReference type="InterPro" id="IPR052163">
    <property type="entry name" value="DGC-Regulatory_Protein"/>
</dbReference>
<feature type="transmembrane region" description="Helical" evidence="2">
    <location>
        <begin position="53"/>
        <end position="73"/>
    </location>
</feature>
<dbReference type="Gene3D" id="3.30.70.270">
    <property type="match status" value="1"/>
</dbReference>
<keyword evidence="2" id="KW-0472">Membrane</keyword>
<dbReference type="Pfam" id="PF00989">
    <property type="entry name" value="PAS"/>
    <property type="match status" value="1"/>
</dbReference>
<name>A0A2T3KGW7_9GAMM</name>
<gene>
    <name evidence="5" type="ORF">C9J27_12795</name>
</gene>
<evidence type="ECO:0000313" key="6">
    <source>
        <dbReference type="Proteomes" id="UP000241426"/>
    </source>
</evidence>
<organism evidence="5 6">
    <name type="scientific">Photobacterium kishitanii</name>
    <dbReference type="NCBI Taxonomy" id="318456"/>
    <lineage>
        <taxon>Bacteria</taxon>
        <taxon>Pseudomonadati</taxon>
        <taxon>Pseudomonadota</taxon>
        <taxon>Gammaproteobacteria</taxon>
        <taxon>Vibrionales</taxon>
        <taxon>Vibrionaceae</taxon>
        <taxon>Photobacterium</taxon>
    </lineage>
</organism>
<dbReference type="InterPro" id="IPR043128">
    <property type="entry name" value="Rev_trsase/Diguanyl_cyclase"/>
</dbReference>
<dbReference type="PANTHER" id="PTHR46663">
    <property type="entry name" value="DIGUANYLATE CYCLASE DGCT-RELATED"/>
    <property type="match status" value="1"/>
</dbReference>
<dbReference type="Pfam" id="PF00990">
    <property type="entry name" value="GGDEF"/>
    <property type="match status" value="1"/>
</dbReference>
<comment type="cofactor">
    <cofactor evidence="1">
        <name>Mg(2+)</name>
        <dbReference type="ChEBI" id="CHEBI:18420"/>
    </cofactor>
</comment>
<dbReference type="GO" id="GO:0003824">
    <property type="term" value="F:catalytic activity"/>
    <property type="evidence" value="ECO:0007669"/>
    <property type="project" value="UniProtKB-ARBA"/>
</dbReference>
<dbReference type="PROSITE" id="PS50887">
    <property type="entry name" value="GGDEF"/>
    <property type="match status" value="1"/>
</dbReference>
<protein>
    <recommendedName>
        <fullName evidence="7">GGDEF domain-containing protein</fullName>
    </recommendedName>
</protein>
<comment type="caution">
    <text evidence="5">The sequence shown here is derived from an EMBL/GenBank/DDBJ whole genome shotgun (WGS) entry which is preliminary data.</text>
</comment>
<accession>A0A2T3KGW7</accession>
<dbReference type="SMART" id="SM00267">
    <property type="entry name" value="GGDEF"/>
    <property type="match status" value="1"/>
</dbReference>
<evidence type="ECO:0000256" key="2">
    <source>
        <dbReference type="SAM" id="Phobius"/>
    </source>
</evidence>
<evidence type="ECO:0000313" key="5">
    <source>
        <dbReference type="EMBL" id="PSU98141.1"/>
    </source>
</evidence>
<feature type="transmembrane region" description="Helical" evidence="2">
    <location>
        <begin position="12"/>
        <end position="32"/>
    </location>
</feature>
<dbReference type="GO" id="GO:0006355">
    <property type="term" value="P:regulation of DNA-templated transcription"/>
    <property type="evidence" value="ECO:0007669"/>
    <property type="project" value="InterPro"/>
</dbReference>
<dbReference type="FunFam" id="3.30.70.270:FF:000001">
    <property type="entry name" value="Diguanylate cyclase domain protein"/>
    <property type="match status" value="1"/>
</dbReference>
<dbReference type="AlphaFoldDB" id="A0A2T3KGW7"/>
<keyword evidence="2" id="KW-1133">Transmembrane helix</keyword>
<feature type="domain" description="GGDEF" evidence="4">
    <location>
        <begin position="303"/>
        <end position="437"/>
    </location>
</feature>
<dbReference type="SMART" id="SM00091">
    <property type="entry name" value="PAS"/>
    <property type="match status" value="1"/>
</dbReference>
<dbReference type="RefSeq" id="WP_107289714.1">
    <property type="nucleotide sequence ID" value="NZ_PYNF01000010.1"/>
</dbReference>
<dbReference type="CDD" id="cd00130">
    <property type="entry name" value="PAS"/>
    <property type="match status" value="1"/>
</dbReference>
<evidence type="ECO:0008006" key="7">
    <source>
        <dbReference type="Google" id="ProtNLM"/>
    </source>
</evidence>
<dbReference type="CDD" id="cd01949">
    <property type="entry name" value="GGDEF"/>
    <property type="match status" value="1"/>
</dbReference>
<dbReference type="PROSITE" id="PS50112">
    <property type="entry name" value="PAS"/>
    <property type="match status" value="1"/>
</dbReference>
<reference evidence="5 6" key="1">
    <citation type="submission" date="2018-01" db="EMBL/GenBank/DDBJ databases">
        <title>Whole genome sequencing of Histamine producing bacteria.</title>
        <authorList>
            <person name="Butler K."/>
        </authorList>
    </citation>
    <scope>NUCLEOTIDE SEQUENCE [LARGE SCALE GENOMIC DNA]</scope>
    <source>
        <strain evidence="5 6">FS-7.2</strain>
    </source>
</reference>
<dbReference type="NCBIfam" id="TIGR00229">
    <property type="entry name" value="sensory_box"/>
    <property type="match status" value="1"/>
</dbReference>
<proteinExistence type="predicted"/>
<feature type="domain" description="PAS" evidence="3">
    <location>
        <begin position="145"/>
        <end position="215"/>
    </location>
</feature>
<dbReference type="Proteomes" id="UP000241426">
    <property type="component" value="Unassembled WGS sequence"/>
</dbReference>
<dbReference type="InterPro" id="IPR000014">
    <property type="entry name" value="PAS"/>
</dbReference>
<dbReference type="SUPFAM" id="SSF55785">
    <property type="entry name" value="PYP-like sensor domain (PAS domain)"/>
    <property type="match status" value="1"/>
</dbReference>
<dbReference type="Gene3D" id="3.30.450.20">
    <property type="entry name" value="PAS domain"/>
    <property type="match status" value="1"/>
</dbReference>
<dbReference type="InterPro" id="IPR013767">
    <property type="entry name" value="PAS_fold"/>
</dbReference>
<keyword evidence="2" id="KW-0812">Transmembrane</keyword>
<sequence>MLTLKGFSSNYSIYRNIALQLTVCFSLIYLIFQTLIELHFFGKDTLNAIHNHSIKINILFVFTLLFVFCYLINCINKWFISPLNQLKEVINDRNNISNNTIIHETNINNTFEYYCMMIKEIAEKDSQIDLEISILTKEKQTVMRQKQLTSSIFNNSQDVIIIIDSDGIIKQVNPSFCQLIGVEYENIIHQPLIKFINTAAYKNIKASLSHELNNSHQWQGEFNVQHAINKKNIPVYVKINKFTDHNKNNNIQYSIIATDLTTIKEIDRLIHINHHDPLTGLPNRTALNNRLNCELKMQHTAQHKFAVLFIDLDNFKRINDNYGHQMGDQVLKITANKLRNSVKKSDMIARLAGDEFIAIINPAAGHDDVLQTCERILSVLQQPIIIEKYRLTVSASLGCYYAHPNKQQTIDEILSQADIAMYKAKIAGKGCIIECNSF</sequence>
<dbReference type="NCBIfam" id="TIGR00254">
    <property type="entry name" value="GGDEF"/>
    <property type="match status" value="1"/>
</dbReference>
<dbReference type="InterPro" id="IPR035965">
    <property type="entry name" value="PAS-like_dom_sf"/>
</dbReference>
<evidence type="ECO:0000259" key="4">
    <source>
        <dbReference type="PROSITE" id="PS50887"/>
    </source>
</evidence>
<dbReference type="SUPFAM" id="SSF55073">
    <property type="entry name" value="Nucleotide cyclase"/>
    <property type="match status" value="1"/>
</dbReference>
<dbReference type="EMBL" id="PYNF01000010">
    <property type="protein sequence ID" value="PSU98141.1"/>
    <property type="molecule type" value="Genomic_DNA"/>
</dbReference>
<dbReference type="InterPro" id="IPR029787">
    <property type="entry name" value="Nucleotide_cyclase"/>
</dbReference>
<evidence type="ECO:0000256" key="1">
    <source>
        <dbReference type="ARBA" id="ARBA00001946"/>
    </source>
</evidence>